<dbReference type="GO" id="GO:0000156">
    <property type="term" value="F:phosphorelay response regulator activity"/>
    <property type="evidence" value="ECO:0007669"/>
    <property type="project" value="TreeGrafter"/>
</dbReference>
<evidence type="ECO:0000313" key="12">
    <source>
        <dbReference type="Proteomes" id="UP001151081"/>
    </source>
</evidence>
<sequence length="386" mass="42738">MERLHQAEQAFQESEARLLACTDTAERRAAELETLADIMVDAVLVIDAVAWVTLANQAALRLFGIERGIDVPRDPGTLIDSMQIRHLDGRRIKREEMPLLRALEGETVRGERIIARLPGTAGTAYIERSAAPILDRKGDVRGAVWIGRDVTQYIQLERLKEEFVRVAAHELETPVAVMKGHAELLLRRAPADLTPRSRSALEAINRGANRIDKIVQDLLDISQLQTGKLDLVQELVDLPALVREVTGRFAAGRSHAIRLRIEGEVSLPADRQRLESVVYTVLDNAFRYSPPGSEVEVEVSVEGREARVCVRDRGVGIPRARQGRIFERFYRAHTGTPHDSGGMGVGLFIARAIVEAHGGAMWFGSEEGRGSLFCFRLPLGGADGRR</sequence>
<dbReference type="AlphaFoldDB" id="A0A9X4ASZ5"/>
<evidence type="ECO:0000256" key="1">
    <source>
        <dbReference type="ARBA" id="ARBA00000085"/>
    </source>
</evidence>
<dbReference type="Pfam" id="PF00512">
    <property type="entry name" value="HisKA"/>
    <property type="match status" value="1"/>
</dbReference>
<accession>A0A9X4ASZ5</accession>
<keyword evidence="4" id="KW-0808">Transferase</keyword>
<reference evidence="11 12" key="1">
    <citation type="submission" date="2021-04" db="EMBL/GenBank/DDBJ databases">
        <title>Genome analysis of Polyangium sp.</title>
        <authorList>
            <person name="Li Y."/>
            <person name="Wang J."/>
        </authorList>
    </citation>
    <scope>NUCLEOTIDE SEQUENCE [LARGE SCALE GENOMIC DNA]</scope>
    <source>
        <strain evidence="11 12">SDU14</strain>
    </source>
</reference>
<dbReference type="InterPro" id="IPR036097">
    <property type="entry name" value="HisK_dim/P_sf"/>
</dbReference>
<evidence type="ECO:0000256" key="2">
    <source>
        <dbReference type="ARBA" id="ARBA00012438"/>
    </source>
</evidence>
<comment type="caution">
    <text evidence="11">The sequence shown here is derived from an EMBL/GenBank/DDBJ whole genome shotgun (WGS) entry which is preliminary data.</text>
</comment>
<keyword evidence="8" id="KW-0902">Two-component regulatory system</keyword>
<dbReference type="InterPro" id="IPR005467">
    <property type="entry name" value="His_kinase_dom"/>
</dbReference>
<keyword evidence="7" id="KW-0067">ATP-binding</keyword>
<evidence type="ECO:0000256" key="4">
    <source>
        <dbReference type="ARBA" id="ARBA00022679"/>
    </source>
</evidence>
<dbReference type="SUPFAM" id="SSF55874">
    <property type="entry name" value="ATPase domain of HSP90 chaperone/DNA topoisomerase II/histidine kinase"/>
    <property type="match status" value="1"/>
</dbReference>
<protein>
    <recommendedName>
        <fullName evidence="2">histidine kinase</fullName>
        <ecNumber evidence="2">2.7.13.3</ecNumber>
    </recommendedName>
</protein>
<dbReference type="InterPro" id="IPR036890">
    <property type="entry name" value="HATPase_C_sf"/>
</dbReference>
<dbReference type="InterPro" id="IPR003594">
    <property type="entry name" value="HATPase_dom"/>
</dbReference>
<dbReference type="Proteomes" id="UP001151081">
    <property type="component" value="Unassembled WGS sequence"/>
</dbReference>
<dbReference type="InterPro" id="IPR035965">
    <property type="entry name" value="PAS-like_dom_sf"/>
</dbReference>
<dbReference type="SUPFAM" id="SSF55785">
    <property type="entry name" value="PYP-like sensor domain (PAS domain)"/>
    <property type="match status" value="1"/>
</dbReference>
<dbReference type="InterPro" id="IPR013767">
    <property type="entry name" value="PAS_fold"/>
</dbReference>
<dbReference type="RefSeq" id="WP_272420319.1">
    <property type="nucleotide sequence ID" value="NZ_JAGTJJ010000005.1"/>
</dbReference>
<dbReference type="Gene3D" id="3.30.450.20">
    <property type="entry name" value="PAS domain"/>
    <property type="match status" value="1"/>
</dbReference>
<evidence type="ECO:0000259" key="9">
    <source>
        <dbReference type="PROSITE" id="PS50109"/>
    </source>
</evidence>
<gene>
    <name evidence="11" type="ORF">KEG57_14140</name>
</gene>
<dbReference type="PANTHER" id="PTHR42878:SF7">
    <property type="entry name" value="SENSOR HISTIDINE KINASE GLRK"/>
    <property type="match status" value="1"/>
</dbReference>
<dbReference type="GO" id="GO:0007234">
    <property type="term" value="P:osmosensory signaling via phosphorelay pathway"/>
    <property type="evidence" value="ECO:0007669"/>
    <property type="project" value="TreeGrafter"/>
</dbReference>
<dbReference type="GO" id="GO:0005524">
    <property type="term" value="F:ATP binding"/>
    <property type="evidence" value="ECO:0007669"/>
    <property type="project" value="UniProtKB-KW"/>
</dbReference>
<dbReference type="InterPro" id="IPR003661">
    <property type="entry name" value="HisK_dim/P_dom"/>
</dbReference>
<dbReference type="InterPro" id="IPR004358">
    <property type="entry name" value="Sig_transdc_His_kin-like_C"/>
</dbReference>
<dbReference type="PRINTS" id="PR00344">
    <property type="entry name" value="BCTRLSENSOR"/>
</dbReference>
<keyword evidence="5" id="KW-0547">Nucleotide-binding</keyword>
<dbReference type="Gene3D" id="3.30.565.10">
    <property type="entry name" value="Histidine kinase-like ATPase, C-terminal domain"/>
    <property type="match status" value="1"/>
</dbReference>
<dbReference type="CDD" id="cd00082">
    <property type="entry name" value="HisKA"/>
    <property type="match status" value="1"/>
</dbReference>
<dbReference type="Gene3D" id="1.10.287.130">
    <property type="match status" value="1"/>
</dbReference>
<name>A0A9X4ASZ5_9BACT</name>
<evidence type="ECO:0000256" key="8">
    <source>
        <dbReference type="ARBA" id="ARBA00023012"/>
    </source>
</evidence>
<keyword evidence="6" id="KW-0418">Kinase</keyword>
<dbReference type="EC" id="2.7.13.3" evidence="2"/>
<feature type="domain" description="Histidine kinase" evidence="9">
    <location>
        <begin position="166"/>
        <end position="381"/>
    </location>
</feature>
<evidence type="ECO:0000313" key="11">
    <source>
        <dbReference type="EMBL" id="MDC3981650.1"/>
    </source>
</evidence>
<dbReference type="Pfam" id="PF00989">
    <property type="entry name" value="PAS"/>
    <property type="match status" value="1"/>
</dbReference>
<dbReference type="PROSITE" id="PS50113">
    <property type="entry name" value="PAC"/>
    <property type="match status" value="1"/>
</dbReference>
<evidence type="ECO:0000256" key="7">
    <source>
        <dbReference type="ARBA" id="ARBA00022840"/>
    </source>
</evidence>
<dbReference type="SUPFAM" id="SSF47384">
    <property type="entry name" value="Homodimeric domain of signal transducing histidine kinase"/>
    <property type="match status" value="1"/>
</dbReference>
<evidence type="ECO:0000256" key="5">
    <source>
        <dbReference type="ARBA" id="ARBA00022741"/>
    </source>
</evidence>
<organism evidence="11 12">
    <name type="scientific">Polyangium jinanense</name>
    <dbReference type="NCBI Taxonomy" id="2829994"/>
    <lineage>
        <taxon>Bacteria</taxon>
        <taxon>Pseudomonadati</taxon>
        <taxon>Myxococcota</taxon>
        <taxon>Polyangia</taxon>
        <taxon>Polyangiales</taxon>
        <taxon>Polyangiaceae</taxon>
        <taxon>Polyangium</taxon>
    </lineage>
</organism>
<dbReference type="CDD" id="cd00075">
    <property type="entry name" value="HATPase"/>
    <property type="match status" value="1"/>
</dbReference>
<keyword evidence="12" id="KW-1185">Reference proteome</keyword>
<dbReference type="PANTHER" id="PTHR42878">
    <property type="entry name" value="TWO-COMPONENT HISTIDINE KINASE"/>
    <property type="match status" value="1"/>
</dbReference>
<feature type="domain" description="PAC" evidence="10">
    <location>
        <begin position="108"/>
        <end position="162"/>
    </location>
</feature>
<dbReference type="GO" id="GO:0030295">
    <property type="term" value="F:protein kinase activator activity"/>
    <property type="evidence" value="ECO:0007669"/>
    <property type="project" value="TreeGrafter"/>
</dbReference>
<dbReference type="SMART" id="SM00387">
    <property type="entry name" value="HATPase_c"/>
    <property type="match status" value="1"/>
</dbReference>
<dbReference type="SMART" id="SM00388">
    <property type="entry name" value="HisKA"/>
    <property type="match status" value="1"/>
</dbReference>
<dbReference type="EMBL" id="JAGTJJ010000005">
    <property type="protein sequence ID" value="MDC3981650.1"/>
    <property type="molecule type" value="Genomic_DNA"/>
</dbReference>
<keyword evidence="3" id="KW-0597">Phosphoprotein</keyword>
<dbReference type="GO" id="GO:0000155">
    <property type="term" value="F:phosphorelay sensor kinase activity"/>
    <property type="evidence" value="ECO:0007669"/>
    <property type="project" value="InterPro"/>
</dbReference>
<dbReference type="PROSITE" id="PS50109">
    <property type="entry name" value="HIS_KIN"/>
    <property type="match status" value="1"/>
</dbReference>
<dbReference type="Pfam" id="PF02518">
    <property type="entry name" value="HATPase_c"/>
    <property type="match status" value="1"/>
</dbReference>
<comment type="catalytic activity">
    <reaction evidence="1">
        <text>ATP + protein L-histidine = ADP + protein N-phospho-L-histidine.</text>
        <dbReference type="EC" id="2.7.13.3"/>
    </reaction>
</comment>
<dbReference type="FunFam" id="3.30.565.10:FF:000006">
    <property type="entry name" value="Sensor histidine kinase WalK"/>
    <property type="match status" value="1"/>
</dbReference>
<dbReference type="InterPro" id="IPR000700">
    <property type="entry name" value="PAS-assoc_C"/>
</dbReference>
<evidence type="ECO:0000259" key="10">
    <source>
        <dbReference type="PROSITE" id="PS50113"/>
    </source>
</evidence>
<dbReference type="GO" id="GO:0006355">
    <property type="term" value="P:regulation of DNA-templated transcription"/>
    <property type="evidence" value="ECO:0007669"/>
    <property type="project" value="InterPro"/>
</dbReference>
<evidence type="ECO:0000256" key="3">
    <source>
        <dbReference type="ARBA" id="ARBA00022553"/>
    </source>
</evidence>
<proteinExistence type="predicted"/>
<dbReference type="InterPro" id="IPR050351">
    <property type="entry name" value="BphY/WalK/GraS-like"/>
</dbReference>
<evidence type="ECO:0000256" key="6">
    <source>
        <dbReference type="ARBA" id="ARBA00022777"/>
    </source>
</evidence>